<protein>
    <submittedName>
        <fullName evidence="3">Glycosyltransferase family 1 protein</fullName>
    </submittedName>
</protein>
<dbReference type="PANTHER" id="PTHR46401">
    <property type="entry name" value="GLYCOSYLTRANSFERASE WBBK-RELATED"/>
    <property type="match status" value="1"/>
</dbReference>
<dbReference type="SUPFAM" id="SSF53756">
    <property type="entry name" value="UDP-Glycosyltransferase/glycogen phosphorylase"/>
    <property type="match status" value="1"/>
</dbReference>
<dbReference type="Pfam" id="PF13692">
    <property type="entry name" value="Glyco_trans_1_4"/>
    <property type="match status" value="1"/>
</dbReference>
<sequence>MADFIITSIQSWDIEIGSTIKNTAFEISKQHRVLYVNPPMDIATRVRIATGKGPLTTISRRQIEVIQGKSPIRYIKENLWVLDSPFTIHSVGQLPTWLFNSLNRKNGKKIGNWIMLQAENLGFKDYVHLIDTDLFRSLHLKEYIHPKISIYYRRDYIIGVDYWRKYGPACEQALVRQADIVMTNSSYFTEELKPLNPNIYTTNTGVNLSLYDGNILHDIPADLKDIPSPRIGYTGAIIERRLDADLLYAVAQKLPQYNFVFVGPEDDFFAQHPLHTLKNTYFTGHREVAELPAYIQHFDVCLNPQKVNPITEGNYPLKIDEYLAIGKPVVATSTHTMREVFAEYTHLATDVDSYLYAIQKALGETEDAELKNARIAFAQTHSWAHSVEKIYKAIDIYKTTSKK</sequence>
<evidence type="ECO:0000313" key="5">
    <source>
        <dbReference type="Proteomes" id="UP000286003"/>
    </source>
</evidence>
<evidence type="ECO:0000256" key="1">
    <source>
        <dbReference type="ARBA" id="ARBA00022679"/>
    </source>
</evidence>
<name>A0A3E4L140_9BACE</name>
<reference evidence="4 5" key="1">
    <citation type="submission" date="2018-08" db="EMBL/GenBank/DDBJ databases">
        <title>A genome reference for cultivated species of the human gut microbiota.</title>
        <authorList>
            <person name="Zou Y."/>
            <person name="Xue W."/>
            <person name="Luo G."/>
        </authorList>
    </citation>
    <scope>NUCLEOTIDE SEQUENCE [LARGE SCALE GENOMIC DNA]</scope>
    <source>
        <strain evidence="2 4">AF19-10AC</strain>
        <strain evidence="3 5">AF31-23</strain>
    </source>
</reference>
<gene>
    <name evidence="2" type="ORF">DWX27_05995</name>
    <name evidence="3" type="ORF">DWZ32_01290</name>
</gene>
<dbReference type="EMBL" id="QRWT01000003">
    <property type="protein sequence ID" value="RGT55866.1"/>
    <property type="molecule type" value="Genomic_DNA"/>
</dbReference>
<organism evidence="3 5">
    <name type="scientific">Bacteroides intestinalis</name>
    <dbReference type="NCBI Taxonomy" id="329854"/>
    <lineage>
        <taxon>Bacteria</taxon>
        <taxon>Pseudomonadati</taxon>
        <taxon>Bacteroidota</taxon>
        <taxon>Bacteroidia</taxon>
        <taxon>Bacteroidales</taxon>
        <taxon>Bacteroidaceae</taxon>
        <taxon>Bacteroides</taxon>
    </lineage>
</organism>
<proteinExistence type="predicted"/>
<evidence type="ECO:0000313" key="2">
    <source>
        <dbReference type="EMBL" id="RGT55866.1"/>
    </source>
</evidence>
<evidence type="ECO:0000313" key="4">
    <source>
        <dbReference type="Proteomes" id="UP000284772"/>
    </source>
</evidence>
<dbReference type="GO" id="GO:0009103">
    <property type="term" value="P:lipopolysaccharide biosynthetic process"/>
    <property type="evidence" value="ECO:0007669"/>
    <property type="project" value="TreeGrafter"/>
</dbReference>
<dbReference type="PANTHER" id="PTHR46401:SF2">
    <property type="entry name" value="GLYCOSYLTRANSFERASE WBBK-RELATED"/>
    <property type="match status" value="1"/>
</dbReference>
<dbReference type="AlphaFoldDB" id="A0A3E4L140"/>
<dbReference type="EMBL" id="QRQM01000001">
    <property type="protein sequence ID" value="RHN10678.1"/>
    <property type="molecule type" value="Genomic_DNA"/>
</dbReference>
<dbReference type="Gene3D" id="3.40.50.2000">
    <property type="entry name" value="Glycogen Phosphorylase B"/>
    <property type="match status" value="1"/>
</dbReference>
<comment type="caution">
    <text evidence="3">The sequence shown here is derived from an EMBL/GenBank/DDBJ whole genome shotgun (WGS) entry which is preliminary data.</text>
</comment>
<dbReference type="GO" id="GO:0016757">
    <property type="term" value="F:glycosyltransferase activity"/>
    <property type="evidence" value="ECO:0007669"/>
    <property type="project" value="TreeGrafter"/>
</dbReference>
<evidence type="ECO:0000313" key="3">
    <source>
        <dbReference type="EMBL" id="RHN10678.1"/>
    </source>
</evidence>
<dbReference type="Proteomes" id="UP000286003">
    <property type="component" value="Unassembled WGS sequence"/>
</dbReference>
<accession>A0A3E4L140</accession>
<keyword evidence="1" id="KW-0808">Transferase</keyword>
<dbReference type="RefSeq" id="WP_115503432.1">
    <property type="nucleotide sequence ID" value="NZ_BAABZC010000002.1"/>
</dbReference>
<dbReference type="Proteomes" id="UP000284772">
    <property type="component" value="Unassembled WGS sequence"/>
</dbReference>